<feature type="domain" description="Wadjet protein JetD C-terminal" evidence="1">
    <location>
        <begin position="242"/>
        <end position="411"/>
    </location>
</feature>
<evidence type="ECO:0000259" key="1">
    <source>
        <dbReference type="Pfam" id="PF09983"/>
    </source>
</evidence>
<dbReference type="Pfam" id="PF09983">
    <property type="entry name" value="JetD_C"/>
    <property type="match status" value="1"/>
</dbReference>
<feature type="domain" description="DUF3322" evidence="2">
    <location>
        <begin position="12"/>
        <end position="208"/>
    </location>
</feature>
<gene>
    <name evidence="3" type="ORF">GSF12_11300</name>
</gene>
<dbReference type="InterPro" id="IPR024537">
    <property type="entry name" value="DUF3322"/>
</dbReference>
<evidence type="ECO:0000313" key="3">
    <source>
        <dbReference type="EMBL" id="QHG10406.1"/>
    </source>
</evidence>
<dbReference type="Pfam" id="PF11795">
    <property type="entry name" value="DUF3322"/>
    <property type="match status" value="1"/>
</dbReference>
<name>A0A6P1KFI0_FAUOS</name>
<dbReference type="EMBL" id="CP047226">
    <property type="protein sequence ID" value="QHG10406.1"/>
    <property type="molecule type" value="Genomic_DNA"/>
</dbReference>
<protein>
    <recommendedName>
        <fullName evidence="4">DUF2399 domain-containing protein</fullName>
    </recommendedName>
</protein>
<organism evidence="3">
    <name type="scientific">Faucicola osloensis</name>
    <name type="common">Moraxella osloensis</name>
    <dbReference type="NCBI Taxonomy" id="34062"/>
    <lineage>
        <taxon>Bacteria</taxon>
        <taxon>Pseudomonadati</taxon>
        <taxon>Pseudomonadota</taxon>
        <taxon>Gammaproteobacteria</taxon>
        <taxon>Moraxellales</taxon>
        <taxon>Moraxellaceae</taxon>
        <taxon>Faucicola</taxon>
    </lineage>
</organism>
<dbReference type="AlphaFoldDB" id="A0A6P1KFI0"/>
<dbReference type="InterPro" id="IPR024534">
    <property type="entry name" value="JetD_C"/>
</dbReference>
<sequence>MNQIQTTWGKLPNDVLKELNQRYWQNLGRFKQLLNHEISQENAIEITLKPPSSGKVAAQNTLHFQAFVKAWQIFETQHPNSHIQLETKNLGFLGEQSIPVKLIIHDLNTLAEILGKVAIERLDSLQFKFKSLVQLSPNPDTQKRIFDSLINHLDMIERLSNEQIANLTILIPQLYEGMGKGNYLRAVNVAGIDTKFIENNFRTIEILVQSLHQTDKAITLDTIDENNHLTLLAWLGCNIKPKDWLFVRPLCDASKLALANLPILKLSSQTLLNFELPADNILIIENETPCFMLPNLANTIAVAGGGKNLTWLKAQWLKHKKVGYWGDIDSEGLAMLSYARKCCAHVESLMMDKHTLGSHDHKRVAEPVFNQVAPKFLTIDEAELFAFIQQQDIDKRRLEQEFIHQDVILQVLKNWVLGLKI</sequence>
<evidence type="ECO:0008006" key="4">
    <source>
        <dbReference type="Google" id="ProtNLM"/>
    </source>
</evidence>
<reference evidence="3" key="1">
    <citation type="journal article" date="2020" name="Microbiol. Resour. Announc.">
        <title>Complete Genome Sequence of Moraxella osloensis Strain YV1, Isolated from an Australian Wastewater Treatment Plant.</title>
        <authorList>
            <person name="Batinovic S."/>
            <person name="Rice D.T.F."/>
            <person name="Seviour R.J."/>
            <person name="Petrovski S."/>
        </authorList>
    </citation>
    <scope>NUCLEOTIDE SEQUENCE</scope>
    <source>
        <strain evidence="3">YV1</strain>
    </source>
</reference>
<accession>A0A6P1KFI0</accession>
<evidence type="ECO:0000259" key="2">
    <source>
        <dbReference type="Pfam" id="PF11795"/>
    </source>
</evidence>
<proteinExistence type="predicted"/>